<keyword evidence="4 8" id="KW-1003">Cell membrane</keyword>
<keyword evidence="6 8" id="KW-1133">Transmembrane helix</keyword>
<evidence type="ECO:0000256" key="5">
    <source>
        <dbReference type="ARBA" id="ARBA00022692"/>
    </source>
</evidence>
<evidence type="ECO:0000256" key="6">
    <source>
        <dbReference type="ARBA" id="ARBA00022989"/>
    </source>
</evidence>
<keyword evidence="10" id="KW-1185">Reference proteome</keyword>
<proteinExistence type="inferred from homology"/>
<dbReference type="PANTHER" id="PTHR30269">
    <property type="entry name" value="TRANSMEMBRANE PROTEIN YFCA"/>
    <property type="match status" value="1"/>
</dbReference>
<feature type="transmembrane region" description="Helical" evidence="8">
    <location>
        <begin position="77"/>
        <end position="94"/>
    </location>
</feature>
<comment type="similarity">
    <text evidence="2 8">Belongs to the 4-toluene sulfonate uptake permease (TSUP) (TC 2.A.102) family.</text>
</comment>
<reference evidence="9 10" key="1">
    <citation type="submission" date="2023-03" db="EMBL/GenBank/DDBJ databases">
        <title>Bacillus Genome Sequencing.</title>
        <authorList>
            <person name="Dunlap C."/>
        </authorList>
    </citation>
    <scope>NUCLEOTIDE SEQUENCE [LARGE SCALE GENOMIC DNA]</scope>
    <source>
        <strain evidence="9 10">NRS-52</strain>
    </source>
</reference>
<gene>
    <name evidence="9" type="ORF">P9847_05120</name>
</gene>
<organism evidence="9 10">
    <name type="scientific">Paenibacillus chibensis</name>
    <dbReference type="NCBI Taxonomy" id="59846"/>
    <lineage>
        <taxon>Bacteria</taxon>
        <taxon>Bacillati</taxon>
        <taxon>Bacillota</taxon>
        <taxon>Bacilli</taxon>
        <taxon>Bacillales</taxon>
        <taxon>Paenibacillaceae</taxon>
        <taxon>Paenibacillus</taxon>
    </lineage>
</organism>
<evidence type="ECO:0000256" key="3">
    <source>
        <dbReference type="ARBA" id="ARBA00022448"/>
    </source>
</evidence>
<keyword evidence="5 8" id="KW-0812">Transmembrane</keyword>
<accession>A0ABU6PP81</accession>
<dbReference type="Pfam" id="PF01925">
    <property type="entry name" value="TauE"/>
    <property type="match status" value="1"/>
</dbReference>
<evidence type="ECO:0000256" key="7">
    <source>
        <dbReference type="ARBA" id="ARBA00023136"/>
    </source>
</evidence>
<evidence type="ECO:0000256" key="8">
    <source>
        <dbReference type="RuleBase" id="RU363041"/>
    </source>
</evidence>
<evidence type="ECO:0000313" key="9">
    <source>
        <dbReference type="EMBL" id="MED5016686.1"/>
    </source>
</evidence>
<evidence type="ECO:0000256" key="2">
    <source>
        <dbReference type="ARBA" id="ARBA00009142"/>
    </source>
</evidence>
<evidence type="ECO:0000313" key="10">
    <source>
        <dbReference type="Proteomes" id="UP001343257"/>
    </source>
</evidence>
<dbReference type="EMBL" id="JARTLD010000010">
    <property type="protein sequence ID" value="MED5016686.1"/>
    <property type="molecule type" value="Genomic_DNA"/>
</dbReference>
<dbReference type="InterPro" id="IPR052017">
    <property type="entry name" value="TSUP"/>
</dbReference>
<keyword evidence="7 8" id="KW-0472">Membrane</keyword>
<feature type="transmembrane region" description="Helical" evidence="8">
    <location>
        <begin position="254"/>
        <end position="272"/>
    </location>
</feature>
<evidence type="ECO:0000256" key="1">
    <source>
        <dbReference type="ARBA" id="ARBA00004651"/>
    </source>
</evidence>
<evidence type="ECO:0000256" key="4">
    <source>
        <dbReference type="ARBA" id="ARBA00022475"/>
    </source>
</evidence>
<feature type="transmembrane region" description="Helical" evidence="8">
    <location>
        <begin position="9"/>
        <end position="38"/>
    </location>
</feature>
<sequence>MVMFSLEILLIAILAGIVGSVLGLGGGIIVTPALTLLFGVSIEHAIGASIISVIATSSGSAIAYIRDRITNLRVGMFLEIATTVGAITGAFIGGLIAPNLLYIIFGLLLIYSAINMIKKKKGDQQELVQMHPAAAKLKLAGSYYDKAVQQQIPYNVGNVYGGFGVMYGAGIISGLLGIGSGSFKVMAMDVFMKLPLKVSTATSNFMMGVTAAASAGVYLLRGDIDPHIAGPVALGVLAGATIGAQIMQRMKSKTIRMLFIPVLLYVALQMMYEGMGFGK</sequence>
<keyword evidence="3" id="KW-0813">Transport</keyword>
<feature type="transmembrane region" description="Helical" evidence="8">
    <location>
        <begin position="201"/>
        <end position="221"/>
    </location>
</feature>
<comment type="caution">
    <text evidence="9">The sequence shown here is derived from an EMBL/GenBank/DDBJ whole genome shotgun (WGS) entry which is preliminary data.</text>
</comment>
<comment type="subcellular location">
    <subcellularLocation>
        <location evidence="1 8">Cell membrane</location>
        <topology evidence="1 8">Multi-pass membrane protein</topology>
    </subcellularLocation>
</comment>
<name>A0ABU6PP81_9BACL</name>
<feature type="transmembrane region" description="Helical" evidence="8">
    <location>
        <begin position="44"/>
        <end position="65"/>
    </location>
</feature>
<feature type="transmembrane region" description="Helical" evidence="8">
    <location>
        <begin position="100"/>
        <end position="117"/>
    </location>
</feature>
<dbReference type="Proteomes" id="UP001343257">
    <property type="component" value="Unassembled WGS sequence"/>
</dbReference>
<dbReference type="PANTHER" id="PTHR30269:SF23">
    <property type="entry name" value="MEMBRANE TRANSPORTER PROTEIN YDHB-RELATED"/>
    <property type="match status" value="1"/>
</dbReference>
<dbReference type="InterPro" id="IPR002781">
    <property type="entry name" value="TM_pro_TauE-like"/>
</dbReference>
<protein>
    <recommendedName>
        <fullName evidence="8">Probable membrane transporter protein</fullName>
    </recommendedName>
</protein>